<dbReference type="Pfam" id="PF08541">
    <property type="entry name" value="ACP_syn_III_C"/>
    <property type="match status" value="1"/>
</dbReference>
<dbReference type="InterPro" id="IPR013601">
    <property type="entry name" value="FAE1_typ3_polyketide_synth"/>
</dbReference>
<keyword evidence="4" id="KW-1133">Transmembrane helix</keyword>
<keyword evidence="4" id="KW-0812">Transmembrane</keyword>
<evidence type="ECO:0000256" key="4">
    <source>
        <dbReference type="SAM" id="Phobius"/>
    </source>
</evidence>
<comment type="similarity">
    <text evidence="1 3">Belongs to the thiolase-like superfamily. Chalcone/stilbene synthases family.</text>
</comment>
<evidence type="ECO:0000313" key="8">
    <source>
        <dbReference type="Proteomes" id="UP001491310"/>
    </source>
</evidence>
<dbReference type="InterPro" id="IPR012392">
    <property type="entry name" value="3-ktacl-CoA_syn"/>
</dbReference>
<dbReference type="Proteomes" id="UP001491310">
    <property type="component" value="Unassembled WGS sequence"/>
</dbReference>
<keyword evidence="4" id="KW-0472">Membrane</keyword>
<proteinExistence type="inferred from homology"/>
<reference evidence="7 8" key="1">
    <citation type="journal article" date="2024" name="Nat. Commun.">
        <title>Phylogenomics reveals the evolutionary origins of lichenization in chlorophyte algae.</title>
        <authorList>
            <person name="Puginier C."/>
            <person name="Libourel C."/>
            <person name="Otte J."/>
            <person name="Skaloud P."/>
            <person name="Haon M."/>
            <person name="Grisel S."/>
            <person name="Petersen M."/>
            <person name="Berrin J.G."/>
            <person name="Delaux P.M."/>
            <person name="Dal Grande F."/>
            <person name="Keller J."/>
        </authorList>
    </citation>
    <scope>NUCLEOTIDE SEQUENCE [LARGE SCALE GENOMIC DNA]</scope>
    <source>
        <strain evidence="7 8">SAG 216-7</strain>
    </source>
</reference>
<dbReference type="InterPro" id="IPR016039">
    <property type="entry name" value="Thiolase-like"/>
</dbReference>
<comment type="caution">
    <text evidence="7">The sequence shown here is derived from an EMBL/GenBank/DDBJ whole genome shotgun (WGS) entry which is preliminary data.</text>
</comment>
<dbReference type="EMBL" id="JALJOT010000002">
    <property type="protein sequence ID" value="KAK9917056.1"/>
    <property type="molecule type" value="Genomic_DNA"/>
</dbReference>
<dbReference type="InterPro" id="IPR013747">
    <property type="entry name" value="ACP_syn_III_C"/>
</dbReference>
<evidence type="ECO:0000256" key="3">
    <source>
        <dbReference type="PIRNR" id="PIRNR036417"/>
    </source>
</evidence>
<organism evidence="7 8">
    <name type="scientific">Coccomyxa subellipsoidea</name>
    <dbReference type="NCBI Taxonomy" id="248742"/>
    <lineage>
        <taxon>Eukaryota</taxon>
        <taxon>Viridiplantae</taxon>
        <taxon>Chlorophyta</taxon>
        <taxon>core chlorophytes</taxon>
        <taxon>Trebouxiophyceae</taxon>
        <taxon>Trebouxiophyceae incertae sedis</taxon>
        <taxon>Coccomyxaceae</taxon>
        <taxon>Coccomyxa</taxon>
    </lineage>
</organism>
<evidence type="ECO:0000256" key="2">
    <source>
        <dbReference type="ARBA" id="ARBA00022679"/>
    </source>
</evidence>
<keyword evidence="3" id="KW-0012">Acyltransferase</keyword>
<name>A0ABR2YZH6_9CHLO</name>
<feature type="transmembrane region" description="Helical" evidence="4">
    <location>
        <begin position="246"/>
        <end position="264"/>
    </location>
</feature>
<dbReference type="Gene3D" id="3.40.47.10">
    <property type="match status" value="1"/>
</dbReference>
<dbReference type="PIRSF" id="PIRSF036417">
    <property type="entry name" value="3-ktacl-CoA_syn"/>
    <property type="match status" value="1"/>
</dbReference>
<accession>A0ABR2YZH6</accession>
<feature type="transmembrane region" description="Helical" evidence="4">
    <location>
        <begin position="85"/>
        <end position="106"/>
    </location>
</feature>
<dbReference type="SUPFAM" id="SSF53901">
    <property type="entry name" value="Thiolase-like"/>
    <property type="match status" value="2"/>
</dbReference>
<feature type="domain" description="FAE" evidence="5">
    <location>
        <begin position="112"/>
        <end position="398"/>
    </location>
</feature>
<dbReference type="EC" id="2.3.1.-" evidence="3"/>
<evidence type="ECO:0000256" key="1">
    <source>
        <dbReference type="ARBA" id="ARBA00005531"/>
    </source>
</evidence>
<keyword evidence="8" id="KW-1185">Reference proteome</keyword>
<dbReference type="PANTHER" id="PTHR31561">
    <property type="entry name" value="3-KETOACYL-COA SYNTHASE"/>
    <property type="match status" value="1"/>
</dbReference>
<dbReference type="Pfam" id="PF08392">
    <property type="entry name" value="FAE1_CUT1_RppA"/>
    <property type="match status" value="1"/>
</dbReference>
<evidence type="ECO:0000259" key="5">
    <source>
        <dbReference type="Pfam" id="PF08392"/>
    </source>
</evidence>
<keyword evidence="2 3" id="KW-0808">Transferase</keyword>
<gene>
    <name evidence="7" type="ORF">WJX75_000390</name>
</gene>
<evidence type="ECO:0000313" key="7">
    <source>
        <dbReference type="EMBL" id="KAK9917056.1"/>
    </source>
</evidence>
<sequence length="513" mass="56927">MGRGASGSLQGQEIAGALSRMPDETRTKLLGAGKSLLRFTLSRGPALALLPVAAWTAEKAIDMHKSGEIHRLWEEAQTSEYSFTVWHALCLQAAVVAVVALFFYFLRPGKGSTYLVDFYCLRPPTRMESSRADMSQGIRIPENGYSEQSVQFMDKVMEISGLGDRTFLPDEVQKGKYQKVEATMAGARVETETALNVSIQHVLDRCGLKPHQIDGLIVNCSAFNPTPSLSAAVVNHFKFKSSIRTFNLSGMGCAASVIGVDLAMEMLANNRNMRIMIAGTENILMNLYNGNQRSMLITNCIFRLGGVALLLSNHPADRRRAKYRLTHMVRTHLGGVDEAYNAVIQKEDDEGKVGVKIGKELMKVAGMALKVNITRLGPKVLPISEQLIFAANFVLRKVFGLSMKPYVPDFTTAFEHFCIHPGGKAVIEEVSKQLKLRPEQSLPMLVPFERYGNTSSSSTWYAWSYVETFQGVKKGDRVWQLAFGSGFKCCSAVWVALRKNDEKHDAWMDVESY</sequence>
<dbReference type="CDD" id="cd00831">
    <property type="entry name" value="CHS_like"/>
    <property type="match status" value="1"/>
</dbReference>
<protein>
    <recommendedName>
        <fullName evidence="3">3-ketoacyl-CoA synthase</fullName>
        <ecNumber evidence="3">2.3.1.-</ecNumber>
    </recommendedName>
</protein>
<comment type="pathway">
    <text evidence="3">Lipid metabolism; fatty acid biosynthesis.</text>
</comment>
<feature type="domain" description="Beta-ketoacyl-[acyl-carrier-protein] synthase III C-terminal" evidence="6">
    <location>
        <begin position="415"/>
        <end position="494"/>
    </location>
</feature>
<evidence type="ECO:0000259" key="6">
    <source>
        <dbReference type="Pfam" id="PF08541"/>
    </source>
</evidence>